<name>A0ABD2N815_9CUCU</name>
<dbReference type="Proteomes" id="UP001516400">
    <property type="component" value="Unassembled WGS sequence"/>
</dbReference>
<proteinExistence type="predicted"/>
<reference evidence="1 2" key="1">
    <citation type="journal article" date="2021" name="BMC Biol.">
        <title>Horizontally acquired antibacterial genes associated with adaptive radiation of ladybird beetles.</title>
        <authorList>
            <person name="Li H.S."/>
            <person name="Tang X.F."/>
            <person name="Huang Y.H."/>
            <person name="Xu Z.Y."/>
            <person name="Chen M.L."/>
            <person name="Du X.Y."/>
            <person name="Qiu B.Y."/>
            <person name="Chen P.T."/>
            <person name="Zhang W."/>
            <person name="Slipinski A."/>
            <person name="Escalona H.E."/>
            <person name="Waterhouse R.M."/>
            <person name="Zwick A."/>
            <person name="Pang H."/>
        </authorList>
    </citation>
    <scope>NUCLEOTIDE SEQUENCE [LARGE SCALE GENOMIC DNA]</scope>
    <source>
        <strain evidence="1">SYSU2018</strain>
    </source>
</reference>
<organism evidence="1 2">
    <name type="scientific">Cryptolaemus montrouzieri</name>
    <dbReference type="NCBI Taxonomy" id="559131"/>
    <lineage>
        <taxon>Eukaryota</taxon>
        <taxon>Metazoa</taxon>
        <taxon>Ecdysozoa</taxon>
        <taxon>Arthropoda</taxon>
        <taxon>Hexapoda</taxon>
        <taxon>Insecta</taxon>
        <taxon>Pterygota</taxon>
        <taxon>Neoptera</taxon>
        <taxon>Endopterygota</taxon>
        <taxon>Coleoptera</taxon>
        <taxon>Polyphaga</taxon>
        <taxon>Cucujiformia</taxon>
        <taxon>Coccinelloidea</taxon>
        <taxon>Coccinellidae</taxon>
        <taxon>Scymninae</taxon>
        <taxon>Scymnini</taxon>
        <taxon>Cryptolaemus</taxon>
    </lineage>
</organism>
<accession>A0ABD2N815</accession>
<keyword evidence="2" id="KW-1185">Reference proteome</keyword>
<dbReference type="EMBL" id="JABFTP020000083">
    <property type="protein sequence ID" value="KAL3274853.1"/>
    <property type="molecule type" value="Genomic_DNA"/>
</dbReference>
<gene>
    <name evidence="1" type="ORF">HHI36_019635</name>
</gene>
<protein>
    <recommendedName>
        <fullName evidence="3">Reverse transcriptase</fullName>
    </recommendedName>
</protein>
<comment type="caution">
    <text evidence="1">The sequence shown here is derived from an EMBL/GenBank/DDBJ whole genome shotgun (WGS) entry which is preliminary data.</text>
</comment>
<sequence length="120" mass="14064">MLKCGSPRLKQELVILFKKCLDQRQVPQAWLEAEVNLLHKKRDIRNLGNYGPISLLSQLYKLFTKINTKRLTGKIDFQQPREQAGFRSGFSTLDHIHASKHLIEKCNEYNLDLYIAFIDY</sequence>
<evidence type="ECO:0000313" key="2">
    <source>
        <dbReference type="Proteomes" id="UP001516400"/>
    </source>
</evidence>
<dbReference type="AlphaFoldDB" id="A0ABD2N815"/>
<evidence type="ECO:0000313" key="1">
    <source>
        <dbReference type="EMBL" id="KAL3274853.1"/>
    </source>
</evidence>
<evidence type="ECO:0008006" key="3">
    <source>
        <dbReference type="Google" id="ProtNLM"/>
    </source>
</evidence>
<dbReference type="PANTHER" id="PTHR19446">
    <property type="entry name" value="REVERSE TRANSCRIPTASES"/>
    <property type="match status" value="1"/>
</dbReference>